<gene>
    <name evidence="2" type="ORF">LP43_2068</name>
</gene>
<protein>
    <submittedName>
        <fullName evidence="2">Uncharacterized protein</fullName>
    </submittedName>
</protein>
<sequence>MNEIPRLYHHNMILVNTPSQVAPARPITDKPQSAGEHDRRKQPPERRKRNKKPVVERRVSSDRRGTRFEAKA</sequence>
<reference evidence="2 3" key="1">
    <citation type="submission" date="2014-09" db="EMBL/GenBank/DDBJ databases">
        <authorList>
            <person name="Grob C."/>
            <person name="Taubert M."/>
            <person name="Howat A.M."/>
            <person name="Burns O.J."/>
            <person name="Dixon J.L."/>
            <person name="Chen Y."/>
            <person name="Murrell J.C."/>
        </authorList>
    </citation>
    <scope>NUCLEOTIDE SEQUENCE [LARGE SCALE GENOMIC DNA]</scope>
    <source>
        <strain evidence="2">L4</strain>
    </source>
</reference>
<comment type="caution">
    <text evidence="2">The sequence shown here is derived from an EMBL/GenBank/DDBJ whole genome shotgun (WGS) entry which is preliminary data.</text>
</comment>
<organism evidence="2 3">
    <name type="scientific">Methylophaga thiooxydans</name>
    <dbReference type="NCBI Taxonomy" id="392484"/>
    <lineage>
        <taxon>Bacteria</taxon>
        <taxon>Pseudomonadati</taxon>
        <taxon>Pseudomonadota</taxon>
        <taxon>Gammaproteobacteria</taxon>
        <taxon>Thiotrichales</taxon>
        <taxon>Piscirickettsiaceae</taxon>
        <taxon>Methylophaga</taxon>
    </lineage>
</organism>
<name>A0A0A0BEC0_9GAMM</name>
<feature type="compositionally biased region" description="Basic and acidic residues" evidence="1">
    <location>
        <begin position="35"/>
        <end position="45"/>
    </location>
</feature>
<dbReference type="STRING" id="392484.LP43_2068"/>
<accession>A0A0A0BEC0</accession>
<dbReference type="Proteomes" id="UP000029999">
    <property type="component" value="Unassembled WGS sequence"/>
</dbReference>
<evidence type="ECO:0000313" key="2">
    <source>
        <dbReference type="EMBL" id="KGM06195.1"/>
    </source>
</evidence>
<evidence type="ECO:0000256" key="1">
    <source>
        <dbReference type="SAM" id="MobiDB-lite"/>
    </source>
</evidence>
<dbReference type="AlphaFoldDB" id="A0A0A0BEC0"/>
<dbReference type="EMBL" id="JRQD01000005">
    <property type="protein sequence ID" value="KGM06195.1"/>
    <property type="molecule type" value="Genomic_DNA"/>
</dbReference>
<dbReference type="RefSeq" id="WP_281085213.1">
    <property type="nucleotide sequence ID" value="NZ_JRQD01000005.1"/>
</dbReference>
<proteinExistence type="predicted"/>
<evidence type="ECO:0000313" key="3">
    <source>
        <dbReference type="Proteomes" id="UP000029999"/>
    </source>
</evidence>
<feature type="region of interest" description="Disordered" evidence="1">
    <location>
        <begin position="17"/>
        <end position="72"/>
    </location>
</feature>
<feature type="compositionally biased region" description="Basic and acidic residues" evidence="1">
    <location>
        <begin position="53"/>
        <end position="72"/>
    </location>
</feature>